<dbReference type="EMBL" id="JBHSPF010000039">
    <property type="protein sequence ID" value="MFC5628897.1"/>
    <property type="molecule type" value="Genomic_DNA"/>
</dbReference>
<comment type="cofactor">
    <cofactor evidence="9">
        <name>Mg(2+)</name>
        <dbReference type="ChEBI" id="CHEBI:18420"/>
    </cofactor>
    <cofactor evidence="9">
        <name>Mn(2+)</name>
        <dbReference type="ChEBI" id="CHEBI:29035"/>
    </cofactor>
    <text evidence="9">Mg(2+) or Mn(2+) required for ssDNA cleavage activity.</text>
</comment>
<dbReference type="EC" id="3.1.12.1" evidence="9"/>
<sequence length="170" mass="19969">MENLKVGGVHLHYYAVCKRKLWLYDRGITMEQESDRVLQGKILHEHAYPRLQQKELLIDDTFKIDAIDGEYIRETKISSKLANADRLQMLFYLYQMELRGIKKKGLLSYTKEKRTKELILDEDSKKEIKKAIAGAFSVLERETAPKVKKVPYCKSCAYYSFCYALEEDEE</sequence>
<comment type="caution">
    <text evidence="11">The sequence shown here is derived from an EMBL/GenBank/DDBJ whole genome shotgun (WGS) entry which is preliminary data.</text>
</comment>
<evidence type="ECO:0000256" key="1">
    <source>
        <dbReference type="ARBA" id="ARBA00022722"/>
    </source>
</evidence>
<reference evidence="12" key="1">
    <citation type="journal article" date="2019" name="Int. J. Syst. Evol. Microbiol.">
        <title>The Global Catalogue of Microorganisms (GCM) 10K type strain sequencing project: providing services to taxonomists for standard genome sequencing and annotation.</title>
        <authorList>
            <consortium name="The Broad Institute Genomics Platform"/>
            <consortium name="The Broad Institute Genome Sequencing Center for Infectious Disease"/>
            <person name="Wu L."/>
            <person name="Ma J."/>
        </authorList>
    </citation>
    <scope>NUCLEOTIDE SEQUENCE [LARGE SCALE GENOMIC DNA]</scope>
    <source>
        <strain evidence="12">CGMCC 1.15790</strain>
    </source>
</reference>
<evidence type="ECO:0000256" key="3">
    <source>
        <dbReference type="ARBA" id="ARBA00022801"/>
    </source>
</evidence>
<comment type="similarity">
    <text evidence="9">Belongs to the CRISPR-associated exonuclease Cas4 family.</text>
</comment>
<dbReference type="Proteomes" id="UP001596143">
    <property type="component" value="Unassembled WGS sequence"/>
</dbReference>
<comment type="function">
    <text evidence="9">CRISPR (clustered regularly interspaced short palindromic repeat) is an adaptive immune system that provides protection against mobile genetic elements (viruses, transposable elements and conjugative plasmids). CRISPR clusters contain sequences complementary to antecedent mobile elements and target invading nucleic acids. CRISPR clusters are transcribed and processed into CRISPR RNA (crRNA).</text>
</comment>
<feature type="domain" description="DUF83" evidence="10">
    <location>
        <begin position="8"/>
        <end position="163"/>
    </location>
</feature>
<dbReference type="PANTHER" id="PTHR37168">
    <property type="entry name" value="CRISPR-ASSOCIATED EXONUCLEASE CAS4"/>
    <property type="match status" value="1"/>
</dbReference>
<dbReference type="InterPro" id="IPR022765">
    <property type="entry name" value="Dna2/Cas4_DUF83"/>
</dbReference>
<dbReference type="InterPro" id="IPR013343">
    <property type="entry name" value="CRISPR-assoc_prot_Cas4"/>
</dbReference>
<evidence type="ECO:0000313" key="12">
    <source>
        <dbReference type="Proteomes" id="UP001596143"/>
    </source>
</evidence>
<keyword evidence="1 9" id="KW-0540">Nuclease</keyword>
<evidence type="ECO:0000313" key="11">
    <source>
        <dbReference type="EMBL" id="MFC5628897.1"/>
    </source>
</evidence>
<evidence type="ECO:0000256" key="9">
    <source>
        <dbReference type="RuleBase" id="RU365022"/>
    </source>
</evidence>
<keyword evidence="8 9" id="KW-0464">Manganese</keyword>
<keyword evidence="6 9" id="KW-0411">Iron-sulfur</keyword>
<evidence type="ECO:0000256" key="6">
    <source>
        <dbReference type="ARBA" id="ARBA00023014"/>
    </source>
</evidence>
<dbReference type="PANTHER" id="PTHR37168:SF1">
    <property type="entry name" value="CRISPR-ASSOCIATED EXONUCLEASE CAS4"/>
    <property type="match status" value="1"/>
</dbReference>
<accession>A0ABW0U5W2</accession>
<evidence type="ECO:0000259" key="10">
    <source>
        <dbReference type="Pfam" id="PF01930"/>
    </source>
</evidence>
<keyword evidence="12" id="KW-1185">Reference proteome</keyword>
<dbReference type="RefSeq" id="WP_270896595.1">
    <property type="nucleotide sequence ID" value="NZ_JBHSPF010000039.1"/>
</dbReference>
<dbReference type="Pfam" id="PF01930">
    <property type="entry name" value="Cas_Cas4"/>
    <property type="match status" value="1"/>
</dbReference>
<evidence type="ECO:0000256" key="8">
    <source>
        <dbReference type="ARBA" id="ARBA00023211"/>
    </source>
</evidence>
<comment type="cofactor">
    <cofactor evidence="9">
        <name>iron-sulfur cluster</name>
        <dbReference type="ChEBI" id="CHEBI:30408"/>
    </cofactor>
</comment>
<evidence type="ECO:0000256" key="5">
    <source>
        <dbReference type="ARBA" id="ARBA00023004"/>
    </source>
</evidence>
<keyword evidence="2 9" id="KW-0479">Metal-binding</keyword>
<dbReference type="NCBIfam" id="TIGR00372">
    <property type="entry name" value="cas4"/>
    <property type="match status" value="1"/>
</dbReference>
<name>A0ABW0U5W2_9BACI</name>
<organism evidence="11 12">
    <name type="scientific">Aliibacillus thermotolerans</name>
    <dbReference type="NCBI Taxonomy" id="1834418"/>
    <lineage>
        <taxon>Bacteria</taxon>
        <taxon>Bacillati</taxon>
        <taxon>Bacillota</taxon>
        <taxon>Bacilli</taxon>
        <taxon>Bacillales</taxon>
        <taxon>Bacillaceae</taxon>
        <taxon>Aliibacillus</taxon>
    </lineage>
</organism>
<keyword evidence="7 9" id="KW-0051">Antiviral defense</keyword>
<keyword evidence="3 9" id="KW-0378">Hydrolase</keyword>
<dbReference type="GO" id="GO:0016787">
    <property type="term" value="F:hydrolase activity"/>
    <property type="evidence" value="ECO:0007669"/>
    <property type="project" value="UniProtKB-KW"/>
</dbReference>
<keyword evidence="4 9" id="KW-0269">Exonuclease</keyword>
<evidence type="ECO:0000256" key="7">
    <source>
        <dbReference type="ARBA" id="ARBA00023118"/>
    </source>
</evidence>
<keyword evidence="5 9" id="KW-0408">Iron</keyword>
<evidence type="ECO:0000256" key="2">
    <source>
        <dbReference type="ARBA" id="ARBA00022723"/>
    </source>
</evidence>
<proteinExistence type="inferred from homology"/>
<gene>
    <name evidence="11" type="primary">cas4</name>
    <name evidence="11" type="ORF">ACFPTR_08425</name>
</gene>
<dbReference type="Gene3D" id="3.90.320.10">
    <property type="match status" value="1"/>
</dbReference>
<evidence type="ECO:0000256" key="4">
    <source>
        <dbReference type="ARBA" id="ARBA00022839"/>
    </source>
</evidence>
<dbReference type="InterPro" id="IPR011604">
    <property type="entry name" value="PDDEXK-like_dom_sf"/>
</dbReference>
<protein>
    <recommendedName>
        <fullName evidence="9">CRISPR-associated exonuclease Cas4</fullName>
        <ecNumber evidence="9">3.1.12.1</ecNumber>
    </recommendedName>
</protein>